<keyword evidence="5 6" id="KW-0472">Membrane</keyword>
<feature type="transmembrane region" description="Helical" evidence="6">
    <location>
        <begin position="260"/>
        <end position="279"/>
    </location>
</feature>
<dbReference type="Pfam" id="PF03553">
    <property type="entry name" value="Na_H_antiporter"/>
    <property type="match status" value="1"/>
</dbReference>
<name>A0A5J6WQB9_MORMI</name>
<evidence type="ECO:0000256" key="6">
    <source>
        <dbReference type="SAM" id="Phobius"/>
    </source>
</evidence>
<evidence type="ECO:0000256" key="2">
    <source>
        <dbReference type="ARBA" id="ARBA00022475"/>
    </source>
</evidence>
<dbReference type="InterPro" id="IPR018461">
    <property type="entry name" value="Na/H_Antiport_NhaC-like_C"/>
</dbReference>
<feature type="transmembrane region" description="Helical" evidence="6">
    <location>
        <begin position="12"/>
        <end position="38"/>
    </location>
</feature>
<accession>A0A5J6WQB9</accession>
<protein>
    <recommendedName>
        <fullName evidence="7">Na+/H+ antiporter NhaC-like C-terminal domain-containing protein</fullName>
    </recommendedName>
</protein>
<proteinExistence type="predicted"/>
<feature type="transmembrane region" description="Helical" evidence="6">
    <location>
        <begin position="370"/>
        <end position="392"/>
    </location>
</feature>
<evidence type="ECO:0000256" key="3">
    <source>
        <dbReference type="ARBA" id="ARBA00022692"/>
    </source>
</evidence>
<evidence type="ECO:0000256" key="5">
    <source>
        <dbReference type="ARBA" id="ARBA00023136"/>
    </source>
</evidence>
<organism evidence="8 9">
    <name type="scientific">Moritella marina ATCC 15381</name>
    <dbReference type="NCBI Taxonomy" id="1202962"/>
    <lineage>
        <taxon>Bacteria</taxon>
        <taxon>Pseudomonadati</taxon>
        <taxon>Pseudomonadota</taxon>
        <taxon>Gammaproteobacteria</taxon>
        <taxon>Alteromonadales</taxon>
        <taxon>Moritellaceae</taxon>
        <taxon>Moritella</taxon>
    </lineage>
</organism>
<dbReference type="EMBL" id="CP044399">
    <property type="protein sequence ID" value="QFI40187.1"/>
    <property type="molecule type" value="Genomic_DNA"/>
</dbReference>
<dbReference type="GO" id="GO:0005886">
    <property type="term" value="C:plasma membrane"/>
    <property type="evidence" value="ECO:0007669"/>
    <property type="project" value="UniProtKB-SubCell"/>
</dbReference>
<keyword evidence="2" id="KW-1003">Cell membrane</keyword>
<evidence type="ECO:0000256" key="1">
    <source>
        <dbReference type="ARBA" id="ARBA00004651"/>
    </source>
</evidence>
<keyword evidence="3 6" id="KW-0812">Transmembrane</keyword>
<evidence type="ECO:0000259" key="7">
    <source>
        <dbReference type="Pfam" id="PF03553"/>
    </source>
</evidence>
<comment type="subcellular location">
    <subcellularLocation>
        <location evidence="1">Cell membrane</location>
        <topology evidence="1">Multi-pass membrane protein</topology>
    </subcellularLocation>
</comment>
<feature type="transmembrane region" description="Helical" evidence="6">
    <location>
        <begin position="59"/>
        <end position="80"/>
    </location>
</feature>
<keyword evidence="9" id="KW-1185">Reference proteome</keyword>
<feature type="transmembrane region" description="Helical" evidence="6">
    <location>
        <begin position="108"/>
        <end position="129"/>
    </location>
</feature>
<dbReference type="PANTHER" id="PTHR43478:SF1">
    <property type="entry name" value="NA+_H+ ANTIPORTER NHAC-LIKE C-TERMINAL DOMAIN-CONTAINING PROTEIN"/>
    <property type="match status" value="1"/>
</dbReference>
<dbReference type="PANTHER" id="PTHR43478">
    <property type="entry name" value="NA+/H+ ANTIPORTER-RELATED"/>
    <property type="match status" value="1"/>
</dbReference>
<dbReference type="KEGG" id="mmaa:FR932_02795"/>
<feature type="domain" description="Na+/H+ antiporter NhaC-like C-terminal" evidence="7">
    <location>
        <begin position="154"/>
        <end position="477"/>
    </location>
</feature>
<feature type="transmembrane region" description="Helical" evidence="6">
    <location>
        <begin position="330"/>
        <end position="350"/>
    </location>
</feature>
<sequence>MDYLLPLSPSLLALFLAFTTRRVILSLFCAVLLGSFILHDYAPIESVIAVYKDGIFNQLKGSNAQIIIVITIISGFIYLLESSKAMTAFSQSITRYVSTPAKLKTGTWLSGIAIFFTDSGNSLILGPIYRPLYDKMKICREKIALIIDSTSSPVCVLIPVISWGVYSMGLMEKAYTNVGLEKDGLALFKEVWLFQLYPLLTLIGLFFIIVFGVNLGKMKQAQQDCETGKSEYLAESDITTNDSVNPLIDMNAVQQYGAKTVALALSSLALCMAALFFYFTRGVSGSAEAKLVGSEIRTALAVSYSVASVITILALSRFGIRKMSASADSFFQGMGKITSILCILLLAWTLSDILKALDTGAVIATMLQQLNFPIWLLASTIFIIGAFLSIATGSSWGTFALLIPIVAPIAYSLDASIILCFAAALSGGLFGDHCSPISDTTVLSSMSSGVNHINHVETQMPYAMTTAFFTFIGFILASITGSNLTVLIMASAMGSFYFLYSKSQQGKLTHENNLS</sequence>
<feature type="transmembrane region" description="Helical" evidence="6">
    <location>
        <begin position="399"/>
        <end position="425"/>
    </location>
</feature>
<feature type="transmembrane region" description="Helical" evidence="6">
    <location>
        <begin position="191"/>
        <end position="213"/>
    </location>
</feature>
<feature type="transmembrane region" description="Helical" evidence="6">
    <location>
        <begin position="299"/>
        <end position="318"/>
    </location>
</feature>
<feature type="transmembrane region" description="Helical" evidence="6">
    <location>
        <begin position="467"/>
        <end position="500"/>
    </location>
</feature>
<evidence type="ECO:0000313" key="8">
    <source>
        <dbReference type="EMBL" id="QFI40187.1"/>
    </source>
</evidence>
<feature type="transmembrane region" description="Helical" evidence="6">
    <location>
        <begin position="150"/>
        <end position="171"/>
    </location>
</feature>
<dbReference type="Proteomes" id="UP000327424">
    <property type="component" value="Chromosome"/>
</dbReference>
<gene>
    <name evidence="8" type="ORF">FR932_02795</name>
</gene>
<dbReference type="AlphaFoldDB" id="A0A5J6WQB9"/>
<dbReference type="OrthoDB" id="9762978at2"/>
<evidence type="ECO:0000256" key="4">
    <source>
        <dbReference type="ARBA" id="ARBA00022989"/>
    </source>
</evidence>
<keyword evidence="4 6" id="KW-1133">Transmembrane helix</keyword>
<evidence type="ECO:0000313" key="9">
    <source>
        <dbReference type="Proteomes" id="UP000327424"/>
    </source>
</evidence>
<reference evidence="8 9" key="1">
    <citation type="submission" date="2019-09" db="EMBL/GenBank/DDBJ databases">
        <title>Hybrid Assembly of the complete Genome of the Deep-Sea Bacterium Moritella marina from long Nanopore and Illumina reads.</title>
        <authorList>
            <person name="Magin S."/>
            <person name="Georgoulis A."/>
            <person name="Papadimitriou K."/>
            <person name="Iliakis G."/>
            <person name="Vorgias C.E."/>
        </authorList>
    </citation>
    <scope>NUCLEOTIDE SEQUENCE [LARGE SCALE GENOMIC DNA]</scope>
    <source>
        <strain evidence="8 9">MP-1</strain>
    </source>
</reference>